<evidence type="ECO:0000313" key="5">
    <source>
        <dbReference type="Proteomes" id="UP001620645"/>
    </source>
</evidence>
<reference evidence="4 5" key="1">
    <citation type="submission" date="2024-10" db="EMBL/GenBank/DDBJ databases">
        <authorList>
            <person name="Kim D."/>
        </authorList>
    </citation>
    <scope>NUCLEOTIDE SEQUENCE [LARGE SCALE GENOMIC DNA]</scope>
    <source>
        <strain evidence="4">Taebaek</strain>
    </source>
</reference>
<evidence type="ECO:0000256" key="3">
    <source>
        <dbReference type="SAM" id="MobiDB-lite"/>
    </source>
</evidence>
<comment type="similarity">
    <text evidence="1">Belongs to the small GTPase superfamily. RGK family.</text>
</comment>
<proteinExistence type="inferred from homology"/>
<dbReference type="EMBL" id="JBICCN010000027">
    <property type="protein sequence ID" value="KAL3101109.1"/>
    <property type="molecule type" value="Genomic_DNA"/>
</dbReference>
<organism evidence="4 5">
    <name type="scientific">Heterodera schachtii</name>
    <name type="common">Sugarbeet cyst nematode worm</name>
    <name type="synonym">Tylenchus schachtii</name>
    <dbReference type="NCBI Taxonomy" id="97005"/>
    <lineage>
        <taxon>Eukaryota</taxon>
        <taxon>Metazoa</taxon>
        <taxon>Ecdysozoa</taxon>
        <taxon>Nematoda</taxon>
        <taxon>Chromadorea</taxon>
        <taxon>Rhabditida</taxon>
        <taxon>Tylenchina</taxon>
        <taxon>Tylenchomorpha</taxon>
        <taxon>Tylenchoidea</taxon>
        <taxon>Heteroderidae</taxon>
        <taxon>Heteroderinae</taxon>
        <taxon>Heterodera</taxon>
    </lineage>
</organism>
<dbReference type="SUPFAM" id="SSF52540">
    <property type="entry name" value="P-loop containing nucleoside triphosphate hydrolases"/>
    <property type="match status" value="1"/>
</dbReference>
<keyword evidence="2" id="KW-0597">Phosphoprotein</keyword>
<feature type="region of interest" description="Disordered" evidence="3">
    <location>
        <begin position="113"/>
        <end position="147"/>
    </location>
</feature>
<dbReference type="PANTHER" id="PTHR45775">
    <property type="entry name" value="RAD, GEM/KIR FAMILY MEMBER 2, ISOFORM C"/>
    <property type="match status" value="1"/>
</dbReference>
<dbReference type="PROSITE" id="PS51421">
    <property type="entry name" value="RAS"/>
    <property type="match status" value="1"/>
</dbReference>
<keyword evidence="5" id="KW-1185">Reference proteome</keyword>
<feature type="compositionally biased region" description="Acidic residues" evidence="3">
    <location>
        <begin position="331"/>
        <end position="347"/>
    </location>
</feature>
<protein>
    <submittedName>
        <fullName evidence="4">Uncharacterized protein</fullName>
    </submittedName>
</protein>
<comment type="caution">
    <text evidence="4">The sequence shown here is derived from an EMBL/GenBank/DDBJ whole genome shotgun (WGS) entry which is preliminary data.</text>
</comment>
<dbReference type="SMART" id="SM00175">
    <property type="entry name" value="RAB"/>
    <property type="match status" value="1"/>
</dbReference>
<dbReference type="AlphaFoldDB" id="A0ABD2KF40"/>
<dbReference type="InterPro" id="IPR001806">
    <property type="entry name" value="Small_GTPase"/>
</dbReference>
<evidence type="ECO:0000256" key="2">
    <source>
        <dbReference type="ARBA" id="ARBA00022553"/>
    </source>
</evidence>
<dbReference type="Proteomes" id="UP001620645">
    <property type="component" value="Unassembled WGS sequence"/>
</dbReference>
<feature type="region of interest" description="Disordered" evidence="3">
    <location>
        <begin position="33"/>
        <end position="64"/>
    </location>
</feature>
<dbReference type="SMART" id="SM00173">
    <property type="entry name" value="RAS"/>
    <property type="match status" value="1"/>
</dbReference>
<dbReference type="InterPro" id="IPR051641">
    <property type="entry name" value="RGK_GTP-binding_reg"/>
</dbReference>
<dbReference type="Gene3D" id="3.40.50.300">
    <property type="entry name" value="P-loop containing nucleotide triphosphate hydrolases"/>
    <property type="match status" value="1"/>
</dbReference>
<dbReference type="Pfam" id="PF00071">
    <property type="entry name" value="Ras"/>
    <property type="match status" value="1"/>
</dbReference>
<name>A0ABD2KF40_HETSC</name>
<evidence type="ECO:0000256" key="1">
    <source>
        <dbReference type="ARBA" id="ARBA00008846"/>
    </source>
</evidence>
<accession>A0ABD2KF40</accession>
<evidence type="ECO:0000313" key="4">
    <source>
        <dbReference type="EMBL" id="KAL3101109.1"/>
    </source>
</evidence>
<dbReference type="InterPro" id="IPR027417">
    <property type="entry name" value="P-loop_NTPase"/>
</dbReference>
<sequence length="719" mass="81194">MPLIFSFQRRKMSSPSPPTFASHFKHSVAVGHGIGTAGGRRSPMRRVSLPSALPHPRTPNTLSPKLGFLKEISEFDIDPPFISPAASSSSSADTSPMLLSPSFQRPASARLYRRNPQHRHSQPNSPGSRKSRFLNRQAPPMGDGRTAAVAKEAEDDGFRWTDVDGFYGRKNSIPLQQLLANDLLNGANLFGDGHDELKPNRGRMMISNGMDNNENNATDYDNTIDDSLLNVEQQQNEMNIPSDITEDEDEEDGIEKEKKAMIEHLRRKSNASKGMNRPKMMANGGTQHREKVNMRRSVPQQKPFLDSPTKRNLFRQSKMRSFEGGTKEHIDTEEEQNEEEEEEEEEERNEHNLARAAMAFGDAKVKFANECNGMAFVDGTYESQKAVKTAAKEKRDKAKSKQYQQQKQAQQLRHFSIDAHGHRIVDSGIRTLRSPTSSAIMAQQATRNSKSRRATCPEIWLSTAEDSHLPRVNCALRLYGLMNCGKKTMAKQLASSLEVENFINDDDLASMDSEEWQKPYRTVAFLLNEREVHMEIIQGSLMPENRRFVPGGELTIFAVVYSVDNRESFIRAAQILFRLFGTREEMAQPKGGRARKGNGDKRAKMPLILIANKIDLQRKRRVSPIEGKMLAKIYKCPFVEVSAMLSANMDTLWSEVLRKLQKSLQTREQLLALQQRRDSSDGDTAPSSPRHALVGRILERTRRFAKSCEDWIAARIVAI</sequence>
<feature type="region of interest" description="Disordered" evidence="3">
    <location>
        <begin position="266"/>
        <end position="349"/>
    </location>
</feature>
<dbReference type="PANTHER" id="PTHR45775:SF6">
    <property type="entry name" value="RAD, GEM_KIR FAMILY MEMBER 2, ISOFORM C"/>
    <property type="match status" value="1"/>
</dbReference>
<gene>
    <name evidence="4" type="ORF">niasHS_001569</name>
</gene>